<dbReference type="Proteomes" id="UP000070401">
    <property type="component" value="Unassembled WGS sequence"/>
</dbReference>
<reference evidence="2" key="1">
    <citation type="submission" date="2016-01" db="EMBL/GenBank/DDBJ databases">
        <authorList>
            <person name="Mitreva M."/>
            <person name="Pepin K.H."/>
            <person name="Mihindukulasuriya K.A."/>
            <person name="Fulton R."/>
            <person name="Fronick C."/>
            <person name="O'Laughlin M."/>
            <person name="Miner T."/>
            <person name="Herter B."/>
            <person name="Rosa B.A."/>
            <person name="Cordes M."/>
            <person name="Tomlinson C."/>
            <person name="Wollam A."/>
            <person name="Palsikar V.B."/>
            <person name="Mardis E.R."/>
            <person name="Wilson R.K."/>
        </authorList>
    </citation>
    <scope>NUCLEOTIDE SEQUENCE [LARGE SCALE GENOMIC DNA]</scope>
    <source>
        <strain evidence="2">MJR7757B</strain>
    </source>
</reference>
<keyword evidence="2" id="KW-1185">Reference proteome</keyword>
<dbReference type="AlphaFoldDB" id="A0A133PFK4"/>
<evidence type="ECO:0000313" key="1">
    <source>
        <dbReference type="EMBL" id="KXA27296.1"/>
    </source>
</evidence>
<name>A0A133PFK4_FUSNU</name>
<comment type="caution">
    <text evidence="1">The sequence shown here is derived from an EMBL/GenBank/DDBJ whole genome shotgun (WGS) entry which is preliminary data.</text>
</comment>
<organism evidence="1 2">
    <name type="scientific">Fusobacterium nucleatum</name>
    <dbReference type="NCBI Taxonomy" id="851"/>
    <lineage>
        <taxon>Bacteria</taxon>
        <taxon>Fusobacteriati</taxon>
        <taxon>Fusobacteriota</taxon>
        <taxon>Fusobacteriia</taxon>
        <taxon>Fusobacteriales</taxon>
        <taxon>Fusobacteriaceae</taxon>
        <taxon>Fusobacterium</taxon>
    </lineage>
</organism>
<protein>
    <submittedName>
        <fullName evidence="1">Uncharacterized protein</fullName>
    </submittedName>
</protein>
<gene>
    <name evidence="1" type="ORF">HMPREF3221_00038</name>
</gene>
<feature type="non-terminal residue" evidence="1">
    <location>
        <position position="1"/>
    </location>
</feature>
<accession>A0A133PFK4</accession>
<dbReference type="EMBL" id="LRPY01000003">
    <property type="protein sequence ID" value="KXA27296.1"/>
    <property type="molecule type" value="Genomic_DNA"/>
</dbReference>
<evidence type="ECO:0000313" key="2">
    <source>
        <dbReference type="Proteomes" id="UP000070401"/>
    </source>
</evidence>
<sequence>FSSSTKALQTLMDVAVVSLKKSSNSLFKKNFIVLLKIQQFIKKDG</sequence>
<dbReference type="PATRIC" id="fig|851.8.peg.39"/>
<proteinExistence type="predicted"/>